<organism evidence="1 2">
    <name type="scientific">Psilocybe cubensis</name>
    <name type="common">Psychedelic mushroom</name>
    <name type="synonym">Stropharia cubensis</name>
    <dbReference type="NCBI Taxonomy" id="181762"/>
    <lineage>
        <taxon>Eukaryota</taxon>
        <taxon>Fungi</taxon>
        <taxon>Dikarya</taxon>
        <taxon>Basidiomycota</taxon>
        <taxon>Agaricomycotina</taxon>
        <taxon>Agaricomycetes</taxon>
        <taxon>Agaricomycetidae</taxon>
        <taxon>Agaricales</taxon>
        <taxon>Agaricineae</taxon>
        <taxon>Strophariaceae</taxon>
        <taxon>Psilocybe</taxon>
    </lineage>
</organism>
<accession>A0ACB8GZP0</accession>
<reference evidence="1" key="1">
    <citation type="submission" date="2021-10" db="EMBL/GenBank/DDBJ databases">
        <title>Psilocybe cubensis genome.</title>
        <authorList>
            <person name="Mckernan K.J."/>
            <person name="Crawford S."/>
            <person name="Trippe A."/>
            <person name="Kane L.T."/>
            <person name="Mclaughlin S."/>
        </authorList>
    </citation>
    <scope>NUCLEOTIDE SEQUENCE</scope>
    <source>
        <strain evidence="1">MGC-MH-2018</strain>
    </source>
</reference>
<proteinExistence type="predicted"/>
<evidence type="ECO:0000313" key="1">
    <source>
        <dbReference type="EMBL" id="KAH9480929.1"/>
    </source>
</evidence>
<keyword evidence="2" id="KW-1185">Reference proteome</keyword>
<protein>
    <submittedName>
        <fullName evidence="1">Uncharacterized protein</fullName>
    </submittedName>
</protein>
<dbReference type="Proteomes" id="UP000664032">
    <property type="component" value="Unassembled WGS sequence"/>
</dbReference>
<comment type="caution">
    <text evidence="1">The sequence shown here is derived from an EMBL/GenBank/DDBJ whole genome shotgun (WGS) entry which is preliminary data.</text>
</comment>
<name>A0ACB8GZP0_PSICU</name>
<gene>
    <name evidence="1" type="ORF">JR316_0007532</name>
</gene>
<evidence type="ECO:0000313" key="2">
    <source>
        <dbReference type="Proteomes" id="UP000664032"/>
    </source>
</evidence>
<sequence length="103" mass="11015">MIKTLMVYTVTTGLLTSLVALVLLIVAVALPKSPAYLSVPNWLENVYVSALLATLNRRDEIKKEAMPMTGVITLPLESLGTNATSEQGIVVMGSEDTGTSYKS</sequence>
<dbReference type="EMBL" id="JAFIQS020000006">
    <property type="protein sequence ID" value="KAH9480929.1"/>
    <property type="molecule type" value="Genomic_DNA"/>
</dbReference>